<dbReference type="GO" id="GO:0015658">
    <property type="term" value="F:branched-chain amino acid transmembrane transporter activity"/>
    <property type="evidence" value="ECO:0007669"/>
    <property type="project" value="InterPro"/>
</dbReference>
<keyword evidence="3 6" id="KW-0812">Transmembrane</keyword>
<evidence type="ECO:0000313" key="8">
    <source>
        <dbReference type="Proteomes" id="UP000050863"/>
    </source>
</evidence>
<evidence type="ECO:0000256" key="3">
    <source>
        <dbReference type="ARBA" id="ARBA00022692"/>
    </source>
</evidence>
<sequence length="315" mass="34153">MKSRINVRNVVVALTALGLLLLPVYSALTGNIFILTLFTRIVIFALAAASLNLIMGYGGMMSFGHAAYLGIGGYAVGILAHEGIGSGFIQWPVALALSALYALVIGALSLRTRGVYFIMITLAFAQMAYYIASGLSRYGGDDGLTIYKRSTFGGLIDLSNRVQFYYLCLFCLFGGVYLIWRIVNSRFGMVVQGVRSNEQRMQAIGFHANRYRLVCFVISGTICGLAGALLANNTDFISPAGMYWTRSGELMVMVVFGGMGTLFGPVLGTIVFLLLEEILSQFTEYWALIMGPLLLLIVLFARGGIMGLLGRLSRG</sequence>
<evidence type="ECO:0000256" key="1">
    <source>
        <dbReference type="ARBA" id="ARBA00004651"/>
    </source>
</evidence>
<feature type="transmembrane region" description="Helical" evidence="6">
    <location>
        <begin position="66"/>
        <end position="84"/>
    </location>
</feature>
<comment type="caution">
    <text evidence="7">The sequence shown here is derived from an EMBL/GenBank/DDBJ whole genome shotgun (WGS) entry which is preliminary data.</text>
</comment>
<accession>A0A0R3KPF5</accession>
<dbReference type="EMBL" id="LLXZ01000191">
    <property type="protein sequence ID" value="KRQ97353.1"/>
    <property type="molecule type" value="Genomic_DNA"/>
</dbReference>
<dbReference type="RefSeq" id="WP_057839330.1">
    <property type="nucleotide sequence ID" value="NZ_LLXZ01000191.1"/>
</dbReference>
<dbReference type="CDD" id="cd06581">
    <property type="entry name" value="TM_PBP1_LivM_like"/>
    <property type="match status" value="1"/>
</dbReference>
<dbReference type="GO" id="GO:0005886">
    <property type="term" value="C:plasma membrane"/>
    <property type="evidence" value="ECO:0007669"/>
    <property type="project" value="UniProtKB-SubCell"/>
</dbReference>
<organism evidence="7 8">
    <name type="scientific">Bradyrhizobium jicamae</name>
    <dbReference type="NCBI Taxonomy" id="280332"/>
    <lineage>
        <taxon>Bacteria</taxon>
        <taxon>Pseudomonadati</taxon>
        <taxon>Pseudomonadota</taxon>
        <taxon>Alphaproteobacteria</taxon>
        <taxon>Hyphomicrobiales</taxon>
        <taxon>Nitrobacteraceae</taxon>
        <taxon>Bradyrhizobium</taxon>
    </lineage>
</organism>
<dbReference type="STRING" id="280332.CQ12_01280"/>
<feature type="transmembrane region" description="Helical" evidence="6">
    <location>
        <begin position="250"/>
        <end position="275"/>
    </location>
</feature>
<name>A0A0R3KPF5_9BRAD</name>
<feature type="transmembrane region" description="Helical" evidence="6">
    <location>
        <begin position="287"/>
        <end position="309"/>
    </location>
</feature>
<reference evidence="7 8" key="1">
    <citation type="submission" date="2014-03" db="EMBL/GenBank/DDBJ databases">
        <title>Bradyrhizobium valentinum sp. nov., isolated from effective nodules of Lupinus mariae-josephae, a lupine endemic of basic-lime soils in Eastern Spain.</title>
        <authorList>
            <person name="Duran D."/>
            <person name="Rey L."/>
            <person name="Navarro A."/>
            <person name="Busquets A."/>
            <person name="Imperial J."/>
            <person name="Ruiz-Argueso T."/>
        </authorList>
    </citation>
    <scope>NUCLEOTIDE SEQUENCE [LARGE SCALE GENOMIC DNA]</scope>
    <source>
        <strain evidence="7 8">PAC68</strain>
    </source>
</reference>
<dbReference type="Proteomes" id="UP000050863">
    <property type="component" value="Unassembled WGS sequence"/>
</dbReference>
<feature type="transmembrane region" description="Helical" evidence="6">
    <location>
        <begin position="211"/>
        <end position="230"/>
    </location>
</feature>
<feature type="transmembrane region" description="Helical" evidence="6">
    <location>
        <begin position="115"/>
        <end position="132"/>
    </location>
</feature>
<dbReference type="OrthoDB" id="9804361at2"/>
<dbReference type="Pfam" id="PF02653">
    <property type="entry name" value="BPD_transp_2"/>
    <property type="match status" value="1"/>
</dbReference>
<gene>
    <name evidence="7" type="ORF">CQ12_01280</name>
</gene>
<evidence type="ECO:0000256" key="4">
    <source>
        <dbReference type="ARBA" id="ARBA00022989"/>
    </source>
</evidence>
<feature type="transmembrane region" description="Helical" evidence="6">
    <location>
        <begin position="90"/>
        <end position="108"/>
    </location>
</feature>
<comment type="subcellular location">
    <subcellularLocation>
        <location evidence="1">Cell membrane</location>
        <topology evidence="1">Multi-pass membrane protein</topology>
    </subcellularLocation>
</comment>
<dbReference type="AlphaFoldDB" id="A0A0R3KPF5"/>
<evidence type="ECO:0000256" key="6">
    <source>
        <dbReference type="SAM" id="Phobius"/>
    </source>
</evidence>
<protein>
    <submittedName>
        <fullName evidence="7">ABC transporter permease</fullName>
    </submittedName>
</protein>
<evidence type="ECO:0000313" key="7">
    <source>
        <dbReference type="EMBL" id="KRQ97353.1"/>
    </source>
</evidence>
<keyword evidence="4 6" id="KW-1133">Transmembrane helix</keyword>
<proteinExistence type="predicted"/>
<keyword evidence="5 6" id="KW-0472">Membrane</keyword>
<feature type="transmembrane region" description="Helical" evidence="6">
    <location>
        <begin position="36"/>
        <end position="54"/>
    </location>
</feature>
<dbReference type="InterPro" id="IPR043428">
    <property type="entry name" value="LivM-like"/>
</dbReference>
<dbReference type="PANTHER" id="PTHR30482">
    <property type="entry name" value="HIGH-AFFINITY BRANCHED-CHAIN AMINO ACID TRANSPORT SYSTEM PERMEASE"/>
    <property type="match status" value="1"/>
</dbReference>
<keyword evidence="2" id="KW-1003">Cell membrane</keyword>
<evidence type="ECO:0000256" key="2">
    <source>
        <dbReference type="ARBA" id="ARBA00022475"/>
    </source>
</evidence>
<dbReference type="PANTHER" id="PTHR30482:SF17">
    <property type="entry name" value="ABC TRANSPORTER ATP-BINDING PROTEIN"/>
    <property type="match status" value="1"/>
</dbReference>
<feature type="transmembrane region" description="Helical" evidence="6">
    <location>
        <begin position="164"/>
        <end position="183"/>
    </location>
</feature>
<dbReference type="InterPro" id="IPR001851">
    <property type="entry name" value="ABC_transp_permease"/>
</dbReference>
<keyword evidence="8" id="KW-1185">Reference proteome</keyword>
<evidence type="ECO:0000256" key="5">
    <source>
        <dbReference type="ARBA" id="ARBA00023136"/>
    </source>
</evidence>